<dbReference type="Proteomes" id="UP000694402">
    <property type="component" value="Unassembled WGS sequence"/>
</dbReference>
<keyword evidence="2" id="KW-0202">Cytokine</keyword>
<dbReference type="CDD" id="cd00273">
    <property type="entry name" value="Chemokine_CXC"/>
    <property type="match status" value="1"/>
</dbReference>
<dbReference type="GeneTree" id="ENSGT01030000234940"/>
<dbReference type="InterPro" id="IPR033899">
    <property type="entry name" value="CXC_Chemokine_domain"/>
</dbReference>
<evidence type="ECO:0000256" key="1">
    <source>
        <dbReference type="ARBA" id="ARBA00010665"/>
    </source>
</evidence>
<evidence type="ECO:0000256" key="2">
    <source>
        <dbReference type="ARBA" id="ARBA00022514"/>
    </source>
</evidence>
<dbReference type="Ensembl" id="ENSOTST00005125076.1">
    <property type="protein sequence ID" value="ENSOTSP00005122886.1"/>
    <property type="gene ID" value="ENSOTSG00005055426.1"/>
</dbReference>
<dbReference type="GO" id="GO:0005615">
    <property type="term" value="C:extracellular space"/>
    <property type="evidence" value="ECO:0007669"/>
    <property type="project" value="UniProtKB-KW"/>
</dbReference>
<keyword evidence="5" id="KW-1185">Reference proteome</keyword>
<name>A0AAZ3Q1Y6_ONCTS</name>
<dbReference type="SUPFAM" id="SSF54117">
    <property type="entry name" value="Interleukin 8-like chemokines"/>
    <property type="match status" value="1"/>
</dbReference>
<sequence>TNYSCYSQFTVVNHYVSMSYCGGPSLQRCMCIEKEAGRIGRFISKIQLNAPSSSCNVVEIIATLKTSGQEVCLDGNALWVRKILEKLKVQPDSP</sequence>
<comment type="similarity">
    <text evidence="1">Belongs to the intercrine alpha (chemokine CxC) family.</text>
</comment>
<reference evidence="4" key="2">
    <citation type="submission" date="2025-08" db="UniProtKB">
        <authorList>
            <consortium name="Ensembl"/>
        </authorList>
    </citation>
    <scope>IDENTIFICATION</scope>
</reference>
<dbReference type="PRINTS" id="PR00437">
    <property type="entry name" value="SMALLCYTKCXC"/>
</dbReference>
<dbReference type="SMART" id="SM00199">
    <property type="entry name" value="SCY"/>
    <property type="match status" value="1"/>
</dbReference>
<dbReference type="InterPro" id="IPR001089">
    <property type="entry name" value="Chemokine_CXC"/>
</dbReference>
<dbReference type="InterPro" id="IPR001811">
    <property type="entry name" value="Chemokine_IL8-like_dom"/>
</dbReference>
<evidence type="ECO:0000313" key="5">
    <source>
        <dbReference type="Proteomes" id="UP000694402"/>
    </source>
</evidence>
<dbReference type="GO" id="GO:0006952">
    <property type="term" value="P:defense response"/>
    <property type="evidence" value="ECO:0007669"/>
    <property type="project" value="InterPro"/>
</dbReference>
<feature type="domain" description="Chemokine interleukin-8-like" evidence="3">
    <location>
        <begin position="26"/>
        <end position="87"/>
    </location>
</feature>
<reference evidence="4" key="3">
    <citation type="submission" date="2025-09" db="UniProtKB">
        <authorList>
            <consortium name="Ensembl"/>
        </authorList>
    </citation>
    <scope>IDENTIFICATION</scope>
</reference>
<reference evidence="5" key="1">
    <citation type="journal article" date="2018" name="PLoS ONE">
        <title>Chinook salmon (Oncorhynchus tshawytscha) genome and transcriptome.</title>
        <authorList>
            <person name="Christensen K.A."/>
            <person name="Leong J.S."/>
            <person name="Sakhrani D."/>
            <person name="Biagi C.A."/>
            <person name="Minkley D.R."/>
            <person name="Withler R.E."/>
            <person name="Rondeau E.B."/>
            <person name="Koop B.F."/>
            <person name="Devlin R.H."/>
        </authorList>
    </citation>
    <scope>NUCLEOTIDE SEQUENCE [LARGE SCALE GENOMIC DNA]</scope>
</reference>
<accession>A0AAZ3Q1Y6</accession>
<dbReference type="InterPro" id="IPR036048">
    <property type="entry name" value="Interleukin_8-like_sf"/>
</dbReference>
<protein>
    <recommendedName>
        <fullName evidence="3">Chemokine interleukin-8-like domain-containing protein</fullName>
    </recommendedName>
</protein>
<dbReference type="GO" id="GO:0008009">
    <property type="term" value="F:chemokine activity"/>
    <property type="evidence" value="ECO:0007669"/>
    <property type="project" value="InterPro"/>
</dbReference>
<dbReference type="PRINTS" id="PR00436">
    <property type="entry name" value="INTERLEUKIN8"/>
</dbReference>
<dbReference type="AlphaFoldDB" id="A0AAZ3Q1Y6"/>
<evidence type="ECO:0000259" key="3">
    <source>
        <dbReference type="SMART" id="SM00199"/>
    </source>
</evidence>
<evidence type="ECO:0000313" key="4">
    <source>
        <dbReference type="Ensembl" id="ENSOTSP00005122886.1"/>
    </source>
</evidence>
<dbReference type="Pfam" id="PF00048">
    <property type="entry name" value="IL8"/>
    <property type="match status" value="1"/>
</dbReference>
<dbReference type="Gene3D" id="2.40.50.40">
    <property type="match status" value="1"/>
</dbReference>
<proteinExistence type="inferred from homology"/>
<organism evidence="4 5">
    <name type="scientific">Oncorhynchus tshawytscha</name>
    <name type="common">Chinook salmon</name>
    <name type="synonym">Salmo tshawytscha</name>
    <dbReference type="NCBI Taxonomy" id="74940"/>
    <lineage>
        <taxon>Eukaryota</taxon>
        <taxon>Metazoa</taxon>
        <taxon>Chordata</taxon>
        <taxon>Craniata</taxon>
        <taxon>Vertebrata</taxon>
        <taxon>Euteleostomi</taxon>
        <taxon>Actinopterygii</taxon>
        <taxon>Neopterygii</taxon>
        <taxon>Teleostei</taxon>
        <taxon>Protacanthopterygii</taxon>
        <taxon>Salmoniformes</taxon>
        <taxon>Salmonidae</taxon>
        <taxon>Salmoninae</taxon>
        <taxon>Oncorhynchus</taxon>
    </lineage>
</organism>
<dbReference type="GO" id="GO:0006955">
    <property type="term" value="P:immune response"/>
    <property type="evidence" value="ECO:0007669"/>
    <property type="project" value="InterPro"/>
</dbReference>